<dbReference type="RefSeq" id="WP_066469270.1">
    <property type="nucleotide sequence ID" value="NZ_CBCRUZ010000005.1"/>
</dbReference>
<feature type="transmembrane region" description="Helical" evidence="1">
    <location>
        <begin position="538"/>
        <end position="557"/>
    </location>
</feature>
<gene>
    <name evidence="2" type="ORF">KV203_18530</name>
</gene>
<feature type="transmembrane region" description="Helical" evidence="1">
    <location>
        <begin position="284"/>
        <end position="304"/>
    </location>
</feature>
<feature type="transmembrane region" description="Helical" evidence="1">
    <location>
        <begin position="316"/>
        <end position="332"/>
    </location>
</feature>
<feature type="transmembrane region" description="Helical" evidence="1">
    <location>
        <begin position="478"/>
        <end position="502"/>
    </location>
</feature>
<evidence type="ECO:0000256" key="1">
    <source>
        <dbReference type="SAM" id="Phobius"/>
    </source>
</evidence>
<evidence type="ECO:0000313" key="2">
    <source>
        <dbReference type="EMBL" id="QXQ13755.1"/>
    </source>
</evidence>
<reference evidence="2" key="1">
    <citation type="submission" date="2021-07" db="EMBL/GenBank/DDBJ databases">
        <title>Candidatus Kaistella beijingensis sp. nov. isolated from a municipal wastewater treatment plant is involved in sludge foaming.</title>
        <authorList>
            <person name="Song Y."/>
            <person name="Liu S.-J."/>
        </authorList>
    </citation>
    <scope>NUCLEOTIDE SEQUENCE</scope>
    <source>
        <strain evidence="2">DSM 43998</strain>
    </source>
</reference>
<sequence length="609" mass="61477">MTIPTPPPMIDPRLVARVYDQFAVLNHQLGALGRDLTLLRQQAGPIAPAPAQPPYVPAAHQQPAVPPPMPLQPRPVVAARPKPEPWWQRDGVISRLLAAAGAGVTLIGVALLLVLAAQAGFFGPIPRVIGGGLLAVALVEAGRRVYGRAGGRVGGIALAATGIAAAFLDIVAMTTIYHWLTPAVGLTVALAITAGGVALATHWQTQQLALIVVGGAAALAPVVTGGLSITLIAFLLVLQIGCIPAQLSNNWPYLHVARTVPVVLALLGGIAAGIIGSSGRQEHVQLLTGALLAAIGGVAGAILVTRRHPGDRAASALLAVAVLPLLVSGSLFDRPFSALAPAATAILLLALAALRPLVWHLRLVALLAGSLALLQTWAAVTDAALFTTSLLATALGYAAVAEQTRQRAVAVVAVGFAGLGVLGFVGIATLDALTTPSAAVQHLDSSVILAAAVGCAALAALGRAARHTGLITVRFADLGWAVLSAVALYLVTAGTIAAGVAIGGATGFVAGQGIATIAWMTAATLALGYGLRAGRNAHAALVAGLALTAAALAKLFLFDLATLSGLIRVTAFLMVGLLLLGVGTRYARAFADRDDPVTDDAAGAAARRH</sequence>
<keyword evidence="1" id="KW-0812">Transmembrane</keyword>
<evidence type="ECO:0000313" key="3">
    <source>
        <dbReference type="Proteomes" id="UP000887023"/>
    </source>
</evidence>
<feature type="transmembrane region" description="Helical" evidence="1">
    <location>
        <begin position="408"/>
        <end position="427"/>
    </location>
</feature>
<accession>A0ABX8SBD1</accession>
<feature type="transmembrane region" description="Helical" evidence="1">
    <location>
        <begin position="384"/>
        <end position="401"/>
    </location>
</feature>
<feature type="transmembrane region" description="Helical" evidence="1">
    <location>
        <begin position="207"/>
        <end position="223"/>
    </location>
</feature>
<name>A0ABX8SBD1_9ACTN</name>
<dbReference type="PANTHER" id="PTHR38434">
    <property type="entry name" value="BLL2549 PROTEIN"/>
    <property type="match status" value="1"/>
</dbReference>
<feature type="transmembrane region" description="Helical" evidence="1">
    <location>
        <begin position="153"/>
        <end position="173"/>
    </location>
</feature>
<keyword evidence="1" id="KW-1133">Transmembrane helix</keyword>
<feature type="transmembrane region" description="Helical" evidence="1">
    <location>
        <begin position="259"/>
        <end position="278"/>
    </location>
</feature>
<dbReference type="Proteomes" id="UP000887023">
    <property type="component" value="Chromosome"/>
</dbReference>
<feature type="transmembrane region" description="Helical" evidence="1">
    <location>
        <begin position="338"/>
        <end position="354"/>
    </location>
</feature>
<feature type="transmembrane region" description="Helical" evidence="1">
    <location>
        <begin position="179"/>
        <end position="200"/>
    </location>
</feature>
<protein>
    <submittedName>
        <fullName evidence="2">DUF2339 domain-containing protein</fullName>
    </submittedName>
</protein>
<feature type="transmembrane region" description="Helical" evidence="1">
    <location>
        <begin position="563"/>
        <end position="583"/>
    </location>
</feature>
<dbReference type="EMBL" id="CP079105">
    <property type="protein sequence ID" value="QXQ13755.1"/>
    <property type="molecule type" value="Genomic_DNA"/>
</dbReference>
<feature type="transmembrane region" description="Helical" evidence="1">
    <location>
        <begin position="508"/>
        <end position="531"/>
    </location>
</feature>
<feature type="transmembrane region" description="Helical" evidence="1">
    <location>
        <begin position="96"/>
        <end position="115"/>
    </location>
</feature>
<dbReference type="Pfam" id="PF10101">
    <property type="entry name" value="DUF2339"/>
    <property type="match status" value="1"/>
</dbReference>
<proteinExistence type="predicted"/>
<organism evidence="2 3">
    <name type="scientific">Skermania pinensis</name>
    <dbReference type="NCBI Taxonomy" id="39122"/>
    <lineage>
        <taxon>Bacteria</taxon>
        <taxon>Bacillati</taxon>
        <taxon>Actinomycetota</taxon>
        <taxon>Actinomycetes</taxon>
        <taxon>Mycobacteriales</taxon>
        <taxon>Gordoniaceae</taxon>
        <taxon>Skermania</taxon>
    </lineage>
</organism>
<dbReference type="PANTHER" id="PTHR38434:SF1">
    <property type="entry name" value="BLL2549 PROTEIN"/>
    <property type="match status" value="1"/>
</dbReference>
<feature type="transmembrane region" description="Helical" evidence="1">
    <location>
        <begin position="121"/>
        <end position="141"/>
    </location>
</feature>
<dbReference type="InterPro" id="IPR019286">
    <property type="entry name" value="DUF2339_TM"/>
</dbReference>
<keyword evidence="3" id="KW-1185">Reference proteome</keyword>
<feature type="transmembrane region" description="Helical" evidence="1">
    <location>
        <begin position="447"/>
        <end position="466"/>
    </location>
</feature>
<keyword evidence="1" id="KW-0472">Membrane</keyword>